<keyword evidence="4" id="KW-1185">Reference proteome</keyword>
<name>A0AAD8YGZ0_9STRA</name>
<accession>A0AAD8YGZ0</accession>
<proteinExistence type="predicted"/>
<evidence type="ECO:0000313" key="3">
    <source>
        <dbReference type="EMBL" id="KAK1745255.1"/>
    </source>
</evidence>
<feature type="compositionally biased region" description="Low complexity" evidence="1">
    <location>
        <begin position="27"/>
        <end position="38"/>
    </location>
</feature>
<feature type="transmembrane region" description="Helical" evidence="2">
    <location>
        <begin position="362"/>
        <end position="379"/>
    </location>
</feature>
<feature type="compositionally biased region" description="Low complexity" evidence="1">
    <location>
        <begin position="50"/>
        <end position="60"/>
    </location>
</feature>
<feature type="compositionally biased region" description="Pro residues" evidence="1">
    <location>
        <begin position="39"/>
        <end position="49"/>
    </location>
</feature>
<organism evidence="3 4">
    <name type="scientific">Skeletonema marinoi</name>
    <dbReference type="NCBI Taxonomy" id="267567"/>
    <lineage>
        <taxon>Eukaryota</taxon>
        <taxon>Sar</taxon>
        <taxon>Stramenopiles</taxon>
        <taxon>Ochrophyta</taxon>
        <taxon>Bacillariophyta</taxon>
        <taxon>Coscinodiscophyceae</taxon>
        <taxon>Thalassiosirophycidae</taxon>
        <taxon>Thalassiosirales</taxon>
        <taxon>Skeletonemataceae</taxon>
        <taxon>Skeletonema</taxon>
        <taxon>Skeletonema marinoi-dohrnii complex</taxon>
    </lineage>
</organism>
<feature type="region of interest" description="Disordered" evidence="1">
    <location>
        <begin position="1"/>
        <end position="112"/>
    </location>
</feature>
<feature type="transmembrane region" description="Helical" evidence="2">
    <location>
        <begin position="320"/>
        <end position="341"/>
    </location>
</feature>
<feature type="transmembrane region" description="Helical" evidence="2">
    <location>
        <begin position="442"/>
        <end position="464"/>
    </location>
</feature>
<gene>
    <name evidence="3" type="ORF">QTG54_004546</name>
</gene>
<comment type="caution">
    <text evidence="3">The sequence shown here is derived from an EMBL/GenBank/DDBJ whole genome shotgun (WGS) entry which is preliminary data.</text>
</comment>
<reference evidence="3" key="1">
    <citation type="submission" date="2023-06" db="EMBL/GenBank/DDBJ databases">
        <title>Survivors Of The Sea: Transcriptome response of Skeletonema marinoi to long-term dormancy.</title>
        <authorList>
            <person name="Pinder M.I.M."/>
            <person name="Kourtchenko O."/>
            <person name="Robertson E.K."/>
            <person name="Larsson T."/>
            <person name="Maumus F."/>
            <person name="Osuna-Cruz C.M."/>
            <person name="Vancaester E."/>
            <person name="Stenow R."/>
            <person name="Vandepoele K."/>
            <person name="Ploug H."/>
            <person name="Bruchert V."/>
            <person name="Godhe A."/>
            <person name="Topel M."/>
        </authorList>
    </citation>
    <scope>NUCLEOTIDE SEQUENCE</scope>
    <source>
        <strain evidence="3">R05AC</strain>
    </source>
</reference>
<feature type="compositionally biased region" description="Polar residues" evidence="1">
    <location>
        <begin position="9"/>
        <end position="20"/>
    </location>
</feature>
<protein>
    <submittedName>
        <fullName evidence="3">Uncharacterized protein</fullName>
    </submittedName>
</protein>
<dbReference type="EMBL" id="JATAAI010000006">
    <property type="protein sequence ID" value="KAK1745255.1"/>
    <property type="molecule type" value="Genomic_DNA"/>
</dbReference>
<feature type="compositionally biased region" description="Polar residues" evidence="1">
    <location>
        <begin position="164"/>
        <end position="188"/>
    </location>
</feature>
<keyword evidence="2" id="KW-0472">Membrane</keyword>
<dbReference type="Proteomes" id="UP001224775">
    <property type="component" value="Unassembled WGS sequence"/>
</dbReference>
<evidence type="ECO:0000313" key="4">
    <source>
        <dbReference type="Proteomes" id="UP001224775"/>
    </source>
</evidence>
<keyword evidence="2" id="KW-0812">Transmembrane</keyword>
<keyword evidence="2" id="KW-1133">Transmembrane helix</keyword>
<evidence type="ECO:0000256" key="2">
    <source>
        <dbReference type="SAM" id="Phobius"/>
    </source>
</evidence>
<feature type="compositionally biased region" description="Low complexity" evidence="1">
    <location>
        <begin position="73"/>
        <end position="86"/>
    </location>
</feature>
<sequence length="495" mass="56386">MVVTRRSRSLQGSDDGSVTSGERDQQLRAPLLGRQQQQRPPPPPPPPPMMQNNDNGNNNNHSTNNVVDIDAGANDVANSNNNNNVDPRVVQPPAPMMNIANQNNNNNNDDDDVDIQYLQVRVPPSTQPFNMLRPFHIHRRKRSSSPARTAPPPPHTLNKRRESNNNPTGSRRSTTNNNALSKQQQPSYTDGEIVRILIPPNGFASERQLAECLSQAGEMTTTDDRGGVDYFDDYKDDDASWDSIDEYYNNHHSKQLQKQPVHVAGMFRESDRAFIPLSVIYSNPISFVGDVLSLKRPPPPVKRRTVHSATTPVVKPQRSIFIQFLEFVGIVAVAIVSWRLYSAASCVDWDHFFDAMVTKFEVFVWNVVSLPFWLFDVLVEFPLRELYRYGPSIVGWEGEPLPRICSQITYTGDEGFWSRNIEECERIYRAKEDAAMLFRKPLLVSVIVVVVFYMVKSIVAARALRRRERIDPNMLETFRAINMLSRQLRRAMNTR</sequence>
<dbReference type="AlphaFoldDB" id="A0AAD8YGZ0"/>
<evidence type="ECO:0000256" key="1">
    <source>
        <dbReference type="SAM" id="MobiDB-lite"/>
    </source>
</evidence>
<feature type="region of interest" description="Disordered" evidence="1">
    <location>
        <begin position="139"/>
        <end position="191"/>
    </location>
</feature>